<protein>
    <submittedName>
        <fullName evidence="1">F-box protein CPR1</fullName>
    </submittedName>
</protein>
<dbReference type="Proteomes" id="UP000289340">
    <property type="component" value="Chromosome 1"/>
</dbReference>
<dbReference type="AlphaFoldDB" id="A0A445M0B7"/>
<comment type="caution">
    <text evidence="1">The sequence shown here is derived from an EMBL/GenBank/DDBJ whole genome shotgun (WGS) entry which is preliminary data.</text>
</comment>
<evidence type="ECO:0000313" key="1">
    <source>
        <dbReference type="EMBL" id="RZC28984.1"/>
    </source>
</evidence>
<reference evidence="1 2" key="1">
    <citation type="submission" date="2018-09" db="EMBL/GenBank/DDBJ databases">
        <title>A high-quality reference genome of wild soybean provides a powerful tool to mine soybean genomes.</title>
        <authorList>
            <person name="Xie M."/>
            <person name="Chung C.Y.L."/>
            <person name="Li M.-W."/>
            <person name="Wong F.-L."/>
            <person name="Chan T.-F."/>
            <person name="Lam H.-M."/>
        </authorList>
    </citation>
    <scope>NUCLEOTIDE SEQUENCE [LARGE SCALE GENOMIC DNA]</scope>
    <source>
        <strain evidence="2">cv. W05</strain>
        <tissue evidence="1">Hypocotyl of etiolated seedlings</tissue>
    </source>
</reference>
<gene>
    <name evidence="1" type="ORF">D0Y65_000814</name>
</gene>
<dbReference type="EMBL" id="QZWG01000001">
    <property type="protein sequence ID" value="RZC28984.1"/>
    <property type="molecule type" value="Genomic_DNA"/>
</dbReference>
<evidence type="ECO:0000313" key="2">
    <source>
        <dbReference type="Proteomes" id="UP000289340"/>
    </source>
</evidence>
<keyword evidence="2" id="KW-1185">Reference proteome</keyword>
<name>A0A445M0B7_GLYSO</name>
<accession>A0A445M0B7</accession>
<sequence>MNVNFHNSKIDVWVMREYNRGDSWCKLFTLEESRELRSFKCVRPLGYSSDGNKVLLKHNWKRLCWYDLRKKEEVADFRMRTSQVESNDGSATVAAPGESVTESLKTNCGHRMVACPCR</sequence>
<proteinExistence type="predicted"/>
<organism evidence="1 2">
    <name type="scientific">Glycine soja</name>
    <name type="common">Wild soybean</name>
    <dbReference type="NCBI Taxonomy" id="3848"/>
    <lineage>
        <taxon>Eukaryota</taxon>
        <taxon>Viridiplantae</taxon>
        <taxon>Streptophyta</taxon>
        <taxon>Embryophyta</taxon>
        <taxon>Tracheophyta</taxon>
        <taxon>Spermatophyta</taxon>
        <taxon>Magnoliopsida</taxon>
        <taxon>eudicotyledons</taxon>
        <taxon>Gunneridae</taxon>
        <taxon>Pentapetalae</taxon>
        <taxon>rosids</taxon>
        <taxon>fabids</taxon>
        <taxon>Fabales</taxon>
        <taxon>Fabaceae</taxon>
        <taxon>Papilionoideae</taxon>
        <taxon>50 kb inversion clade</taxon>
        <taxon>NPAAA clade</taxon>
        <taxon>indigoferoid/millettioid clade</taxon>
        <taxon>Phaseoleae</taxon>
        <taxon>Glycine</taxon>
        <taxon>Glycine subgen. Soja</taxon>
    </lineage>
</organism>